<evidence type="ECO:0000313" key="1">
    <source>
        <dbReference type="EMBL" id="KLV05655.1"/>
    </source>
</evidence>
<dbReference type="AlphaFoldDB" id="A0A0J1H1C8"/>
<protein>
    <submittedName>
        <fullName evidence="1">Uncharacterized protein</fullName>
    </submittedName>
</protein>
<dbReference type="Proteomes" id="UP000035909">
    <property type="component" value="Unassembled WGS sequence"/>
</dbReference>
<organism evidence="1 2">
    <name type="scientific">Photobacterium ganghwense</name>
    <dbReference type="NCBI Taxonomy" id="320778"/>
    <lineage>
        <taxon>Bacteria</taxon>
        <taxon>Pseudomonadati</taxon>
        <taxon>Pseudomonadota</taxon>
        <taxon>Gammaproteobacteria</taxon>
        <taxon>Vibrionales</taxon>
        <taxon>Vibrionaceae</taxon>
        <taxon>Photobacterium</taxon>
    </lineage>
</organism>
<comment type="caution">
    <text evidence="1">The sequence shown here is derived from an EMBL/GenBank/DDBJ whole genome shotgun (WGS) entry which is preliminary data.</text>
</comment>
<proteinExistence type="predicted"/>
<dbReference type="AntiFam" id="ANF00181">
    <property type="entry name" value="Shadow ORF (opposite rpmE)"/>
</dbReference>
<evidence type="ECO:0000313" key="2">
    <source>
        <dbReference type="Proteomes" id="UP000035909"/>
    </source>
</evidence>
<dbReference type="EMBL" id="LDOU01000024">
    <property type="protein sequence ID" value="KLV05655.1"/>
    <property type="molecule type" value="Genomic_DNA"/>
</dbReference>
<accession>A0A0J1H1C8</accession>
<gene>
    <name evidence="1" type="ORF">ABT57_20780</name>
</gene>
<reference evidence="1 2" key="1">
    <citation type="submission" date="2015-05" db="EMBL/GenBank/DDBJ databases">
        <title>Photobacterium galathea sp. nov.</title>
        <authorList>
            <person name="Machado H."/>
            <person name="Gram L."/>
        </authorList>
    </citation>
    <scope>NUCLEOTIDE SEQUENCE [LARGE SCALE GENOMIC DNA]</scope>
    <source>
        <strain evidence="1 2">DSM 22954</strain>
    </source>
</reference>
<name>A0A0J1H1C8_9GAMM</name>
<keyword evidence="2" id="KW-1185">Reference proteome</keyword>
<sequence>MTVTGSGRINGYKKGMPKHPLFSKFNVQLLARQSAKTLVEFVDTATSAHLTLFTSVEWVTLVAYVQVQSVFT</sequence>
<dbReference type="STRING" id="320778.ABT57_20780"/>